<reference evidence="1 2" key="1">
    <citation type="journal article" date="2022" name="Hortic Res">
        <title>A haplotype resolved chromosomal level avocado genome allows analysis of novel avocado genes.</title>
        <authorList>
            <person name="Nath O."/>
            <person name="Fletcher S.J."/>
            <person name="Hayward A."/>
            <person name="Shaw L.M."/>
            <person name="Masouleh A.K."/>
            <person name="Furtado A."/>
            <person name="Henry R.J."/>
            <person name="Mitter N."/>
        </authorList>
    </citation>
    <scope>NUCLEOTIDE SEQUENCE [LARGE SCALE GENOMIC DNA]</scope>
    <source>
        <strain evidence="2">cv. Hass</strain>
    </source>
</reference>
<evidence type="ECO:0000313" key="2">
    <source>
        <dbReference type="Proteomes" id="UP001234297"/>
    </source>
</evidence>
<evidence type="ECO:0000313" key="1">
    <source>
        <dbReference type="EMBL" id="KAJ8615067.1"/>
    </source>
</evidence>
<comment type="caution">
    <text evidence="1">The sequence shown here is derived from an EMBL/GenBank/DDBJ whole genome shotgun (WGS) entry which is preliminary data.</text>
</comment>
<sequence>MIGSSSAWSRTQDKLFERALVLFPEDTPDRWERIATEVPGKDPTEVRDHYEVLVHDVGEIDSGRVAVPSYTEDSFTPEWWVEEGPSQISFGGGKGKGAENERKKGVPWTEEEHRLFLIGLQKYGKGDWRSISRNAVVSRTPTQVASHAQKYYLRLNSVKKEKKRSSIHDITTVQSRQVAQPSEQRLADMVQGPTQQPMGPPKFSQNPALQPMGPPKYSNLSQSQAMGALKFAEGPYLGQFREQGSSGYQQFGFPM</sequence>
<accession>A0ACC2K211</accession>
<dbReference type="Proteomes" id="UP001234297">
    <property type="component" value="Chromosome 12"/>
</dbReference>
<dbReference type="EMBL" id="CM056820">
    <property type="protein sequence ID" value="KAJ8615067.1"/>
    <property type="molecule type" value="Genomic_DNA"/>
</dbReference>
<name>A0ACC2K211_PERAE</name>
<keyword evidence="2" id="KW-1185">Reference proteome</keyword>
<gene>
    <name evidence="1" type="ORF">MRB53_034439</name>
</gene>
<proteinExistence type="predicted"/>
<protein>
    <submittedName>
        <fullName evidence="1">Uncharacterized protein</fullName>
    </submittedName>
</protein>
<organism evidence="1 2">
    <name type="scientific">Persea americana</name>
    <name type="common">Avocado</name>
    <dbReference type="NCBI Taxonomy" id="3435"/>
    <lineage>
        <taxon>Eukaryota</taxon>
        <taxon>Viridiplantae</taxon>
        <taxon>Streptophyta</taxon>
        <taxon>Embryophyta</taxon>
        <taxon>Tracheophyta</taxon>
        <taxon>Spermatophyta</taxon>
        <taxon>Magnoliopsida</taxon>
        <taxon>Magnoliidae</taxon>
        <taxon>Laurales</taxon>
        <taxon>Lauraceae</taxon>
        <taxon>Persea</taxon>
    </lineage>
</organism>